<keyword evidence="1 2" id="KW-0472">Membrane</keyword>
<keyword evidence="1" id="KW-0479">Metal-binding</keyword>
<name>A0ABT5L6S9_9ALTE</name>
<evidence type="ECO:0000256" key="1">
    <source>
        <dbReference type="PIRNR" id="PIRNR006162"/>
    </source>
</evidence>
<evidence type="ECO:0000259" key="3">
    <source>
        <dbReference type="Pfam" id="PF04608"/>
    </source>
</evidence>
<dbReference type="Pfam" id="PF04608">
    <property type="entry name" value="PgpA"/>
    <property type="match status" value="1"/>
</dbReference>
<dbReference type="PANTHER" id="PTHR36305">
    <property type="entry name" value="PHOSPHATIDYLGLYCEROPHOSPHATASE A"/>
    <property type="match status" value="1"/>
</dbReference>
<proteinExistence type="predicted"/>
<dbReference type="Proteomes" id="UP001218788">
    <property type="component" value="Unassembled WGS sequence"/>
</dbReference>
<evidence type="ECO:0000256" key="2">
    <source>
        <dbReference type="SAM" id="Phobius"/>
    </source>
</evidence>
<dbReference type="EC" id="3.1.3.27" evidence="1"/>
<keyword evidence="1" id="KW-0442">Lipid degradation</keyword>
<feature type="domain" description="YutG/PgpA" evidence="3">
    <location>
        <begin position="18"/>
        <end position="155"/>
    </location>
</feature>
<comment type="function">
    <text evidence="1">Lipid phosphatase which dephosphorylates phosphatidylglycerophosphate (PGP) to phosphatidylglycerol (PG).</text>
</comment>
<keyword evidence="1" id="KW-0595">Phospholipid degradation</keyword>
<keyword evidence="1 4" id="KW-0378">Hydrolase</keyword>
<dbReference type="CDD" id="cd06971">
    <property type="entry name" value="PgpA"/>
    <property type="match status" value="1"/>
</dbReference>
<dbReference type="InterPro" id="IPR026037">
    <property type="entry name" value="PgpA"/>
</dbReference>
<keyword evidence="1" id="KW-0460">Magnesium</keyword>
<reference evidence="4 5" key="1">
    <citation type="submission" date="2022-10" db="EMBL/GenBank/DDBJ databases">
        <title>Alteromonas sp. chi3 Genome sequencing.</title>
        <authorList>
            <person name="Park S."/>
        </authorList>
    </citation>
    <scope>NUCLEOTIDE SEQUENCE [LARGE SCALE GENOMIC DNA]</scope>
    <source>
        <strain evidence="5">chi3</strain>
    </source>
</reference>
<dbReference type="GO" id="GO:0008962">
    <property type="term" value="F:phosphatidylglycerophosphatase activity"/>
    <property type="evidence" value="ECO:0007669"/>
    <property type="project" value="UniProtKB-EC"/>
</dbReference>
<dbReference type="InterPro" id="IPR007686">
    <property type="entry name" value="YutG/PgpA"/>
</dbReference>
<sequence>MDKILRSRVSLKNPVHFLALGFGSGLIPLMPGTFGSLAALPLLLPFVWLGPTALLLAAVLASIVGIYLCGKTASDMQVHDHGSIVWDEVAGILLTFLWVPLTPLTVVVGFVLFRFYDILKPWPIKPIDKYIHGGFGIMLDDIVAGIMACLSLHALMLLL</sequence>
<gene>
    <name evidence="4" type="ORF">OIK42_18640</name>
</gene>
<dbReference type="InterPro" id="IPR036681">
    <property type="entry name" value="PgpA-like_sf"/>
</dbReference>
<keyword evidence="2" id="KW-1133">Transmembrane helix</keyword>
<evidence type="ECO:0000313" key="5">
    <source>
        <dbReference type="Proteomes" id="UP001218788"/>
    </source>
</evidence>
<feature type="transmembrane region" description="Helical" evidence="2">
    <location>
        <begin position="46"/>
        <end position="68"/>
    </location>
</feature>
<comment type="cofactor">
    <cofactor evidence="1">
        <name>Mg(2+)</name>
        <dbReference type="ChEBI" id="CHEBI:18420"/>
    </cofactor>
</comment>
<dbReference type="PANTHER" id="PTHR36305:SF1">
    <property type="entry name" value="PHOSPHATIDYLGLYCEROPHOSPHATASE A"/>
    <property type="match status" value="1"/>
</dbReference>
<feature type="transmembrane region" description="Helical" evidence="2">
    <location>
        <begin position="89"/>
        <end position="115"/>
    </location>
</feature>
<accession>A0ABT5L6S9</accession>
<evidence type="ECO:0000313" key="4">
    <source>
        <dbReference type="EMBL" id="MDC8832774.1"/>
    </source>
</evidence>
<keyword evidence="1" id="KW-1208">Phospholipid metabolism</keyword>
<keyword evidence="1" id="KW-0997">Cell inner membrane</keyword>
<protein>
    <recommendedName>
        <fullName evidence="1">Phosphatidylglycerophosphatase A</fullName>
        <ecNumber evidence="1">3.1.3.27</ecNumber>
    </recommendedName>
    <alternativeName>
        <fullName evidence="1">Phosphatidylglycerolphosphate phosphatase A</fullName>
    </alternativeName>
</protein>
<dbReference type="PIRSF" id="PIRSF006162">
    <property type="entry name" value="PgpA"/>
    <property type="match status" value="1"/>
</dbReference>
<comment type="pathway">
    <text evidence="1">Phospholipid metabolism; phosphatidylglycerol biosynthesis; phosphatidylglycerol from CDP-diacylglycerol: step 2/2.</text>
</comment>
<keyword evidence="1" id="KW-0443">Lipid metabolism</keyword>
<dbReference type="EMBL" id="JAQQXP010000003">
    <property type="protein sequence ID" value="MDC8832774.1"/>
    <property type="molecule type" value="Genomic_DNA"/>
</dbReference>
<keyword evidence="1 2" id="KW-0812">Transmembrane</keyword>
<keyword evidence="5" id="KW-1185">Reference proteome</keyword>
<comment type="catalytic activity">
    <reaction evidence="1">
        <text>a 1,2-diacyl-sn-glycero-3-phospho-(1'-sn-glycero-3'-phosphate) + H2O = a 1,2-diacyl-sn-glycero-3-phospho-(1'-sn-glycerol) + phosphate</text>
        <dbReference type="Rhea" id="RHEA:33751"/>
        <dbReference type="ChEBI" id="CHEBI:15377"/>
        <dbReference type="ChEBI" id="CHEBI:43474"/>
        <dbReference type="ChEBI" id="CHEBI:60110"/>
        <dbReference type="ChEBI" id="CHEBI:64716"/>
        <dbReference type="EC" id="3.1.3.27"/>
    </reaction>
</comment>
<dbReference type="SUPFAM" id="SSF101307">
    <property type="entry name" value="YutG-like"/>
    <property type="match status" value="1"/>
</dbReference>
<comment type="subcellular location">
    <subcellularLocation>
        <location evidence="1">Cell inner membrane</location>
        <topology evidence="1">Multi-pass membrane protein</topology>
    </subcellularLocation>
</comment>
<feature type="transmembrane region" description="Helical" evidence="2">
    <location>
        <begin position="15"/>
        <end position="40"/>
    </location>
</feature>
<feature type="transmembrane region" description="Helical" evidence="2">
    <location>
        <begin position="135"/>
        <end position="158"/>
    </location>
</feature>
<dbReference type="RefSeq" id="WP_273642631.1">
    <property type="nucleotide sequence ID" value="NZ_JAQQXP010000003.1"/>
</dbReference>
<organism evidence="4 5">
    <name type="scientific">Alteromonas gilva</name>
    <dbReference type="NCBI Taxonomy" id="2987522"/>
    <lineage>
        <taxon>Bacteria</taxon>
        <taxon>Pseudomonadati</taxon>
        <taxon>Pseudomonadota</taxon>
        <taxon>Gammaproteobacteria</taxon>
        <taxon>Alteromonadales</taxon>
        <taxon>Alteromonadaceae</taxon>
        <taxon>Alteromonas/Salinimonas group</taxon>
        <taxon>Alteromonas</taxon>
    </lineage>
</organism>
<comment type="caution">
    <text evidence="4">The sequence shown here is derived from an EMBL/GenBank/DDBJ whole genome shotgun (WGS) entry which is preliminary data.</text>
</comment>
<keyword evidence="1" id="KW-1003">Cell membrane</keyword>